<evidence type="ECO:0000256" key="3">
    <source>
        <dbReference type="ARBA" id="ARBA00023180"/>
    </source>
</evidence>
<dbReference type="InterPro" id="IPR010255">
    <property type="entry name" value="Haem_peroxidase_sf"/>
</dbReference>
<dbReference type="EMBL" id="AATP01000002">
    <property type="protein sequence ID" value="EAU41988.1"/>
    <property type="molecule type" value="Genomic_DNA"/>
</dbReference>
<protein>
    <submittedName>
        <fullName evidence="5">Peroxinectin</fullName>
    </submittedName>
</protein>
<dbReference type="Proteomes" id="UP000004310">
    <property type="component" value="Unassembled WGS sequence"/>
</dbReference>
<proteinExistence type="predicted"/>
<dbReference type="PROSITE" id="PS50292">
    <property type="entry name" value="PEROXIDASE_3"/>
    <property type="match status" value="1"/>
</dbReference>
<comment type="subcellular location">
    <subcellularLocation>
        <location evidence="1">Secreted</location>
    </subcellularLocation>
</comment>
<keyword evidence="3" id="KW-0325">Glycoprotein</keyword>
<organism evidence="5 6">
    <name type="scientific">Fulvimarina pelagi HTCC2506</name>
    <dbReference type="NCBI Taxonomy" id="314231"/>
    <lineage>
        <taxon>Bacteria</taxon>
        <taxon>Pseudomonadati</taxon>
        <taxon>Pseudomonadota</taxon>
        <taxon>Alphaproteobacteria</taxon>
        <taxon>Hyphomicrobiales</taxon>
        <taxon>Aurantimonadaceae</taxon>
        <taxon>Fulvimarina</taxon>
    </lineage>
</organism>
<evidence type="ECO:0000313" key="5">
    <source>
        <dbReference type="EMBL" id="EAU41988.1"/>
    </source>
</evidence>
<keyword evidence="2" id="KW-0964">Secreted</keyword>
<feature type="region of interest" description="Disordered" evidence="4">
    <location>
        <begin position="254"/>
        <end position="275"/>
    </location>
</feature>
<dbReference type="Pfam" id="PF03098">
    <property type="entry name" value="An_peroxidase"/>
    <property type="match status" value="1"/>
</dbReference>
<dbReference type="Gene3D" id="1.10.640.10">
    <property type="entry name" value="Haem peroxidase domain superfamily, animal type"/>
    <property type="match status" value="1"/>
</dbReference>
<dbReference type="PANTHER" id="PTHR11475">
    <property type="entry name" value="OXIDASE/PEROXIDASE"/>
    <property type="match status" value="1"/>
</dbReference>
<dbReference type="GO" id="GO:0004601">
    <property type="term" value="F:peroxidase activity"/>
    <property type="evidence" value="ECO:0007669"/>
    <property type="project" value="InterPro"/>
</dbReference>
<dbReference type="SUPFAM" id="SSF48113">
    <property type="entry name" value="Heme-dependent peroxidases"/>
    <property type="match status" value="1"/>
</dbReference>
<dbReference type="GO" id="GO:0005576">
    <property type="term" value="C:extracellular region"/>
    <property type="evidence" value="ECO:0007669"/>
    <property type="project" value="UniProtKB-SubCell"/>
</dbReference>
<reference evidence="5 6" key="1">
    <citation type="journal article" date="2010" name="J. Bacteriol.">
        <title>Genome sequence of Fulvimarina pelagi HTCC2506T, a Mn(II)-oxidizing alphaproteobacterium possessing an aerobic anoxygenic photosynthetic gene cluster and Xanthorhodopsin.</title>
        <authorList>
            <person name="Kang I."/>
            <person name="Oh H.M."/>
            <person name="Lim S.I."/>
            <person name="Ferriera S."/>
            <person name="Giovannoni S.J."/>
            <person name="Cho J.C."/>
        </authorList>
    </citation>
    <scope>NUCLEOTIDE SEQUENCE [LARGE SCALE GENOMIC DNA]</scope>
    <source>
        <strain evidence="5 6">HTCC2506</strain>
    </source>
</reference>
<sequence>MPTLRELIEHHWEANTIFRDPSLPNGAISFREYFTDFPISEGVTGNLFDEATGAYDPDVVNHLVSDFMGGGYPLLLDTNPFINLLDHYIAGDGRANENFALTSMHTVWARNHNFHVETLMEAGFEGTSEEFFQAAKMLNEAEYQRVVFDEFADFLIGGIRGSGSHGHDEYNPDVDARISHEFAAAVYRVGHSLVGQTMTVIGPDGQPREVALFDASSIRPTRRVPSRVRCLRATCRSRATHSLVWARSERYRHSAGRGGGLQHRRCDPQRPRSDQCRPVLLQRRSRLGHRAGHAEPGPR</sequence>
<dbReference type="PRINTS" id="PR00457">
    <property type="entry name" value="ANPEROXIDASE"/>
</dbReference>
<dbReference type="GO" id="GO:0020037">
    <property type="term" value="F:heme binding"/>
    <property type="evidence" value="ECO:0007669"/>
    <property type="project" value="InterPro"/>
</dbReference>
<dbReference type="PANTHER" id="PTHR11475:SF4">
    <property type="entry name" value="CHORION PEROXIDASE"/>
    <property type="match status" value="1"/>
</dbReference>
<dbReference type="InterPro" id="IPR019791">
    <property type="entry name" value="Haem_peroxidase_animal"/>
</dbReference>
<dbReference type="HOGENOM" id="CLU_929857_0_0_5"/>
<evidence type="ECO:0000256" key="2">
    <source>
        <dbReference type="ARBA" id="ARBA00022525"/>
    </source>
</evidence>
<evidence type="ECO:0000256" key="1">
    <source>
        <dbReference type="ARBA" id="ARBA00004613"/>
    </source>
</evidence>
<dbReference type="InterPro" id="IPR037120">
    <property type="entry name" value="Haem_peroxidase_sf_animal"/>
</dbReference>
<dbReference type="GO" id="GO:0006979">
    <property type="term" value="P:response to oxidative stress"/>
    <property type="evidence" value="ECO:0007669"/>
    <property type="project" value="InterPro"/>
</dbReference>
<dbReference type="eggNOG" id="COG2931">
    <property type="taxonomic scope" value="Bacteria"/>
</dbReference>
<keyword evidence="6" id="KW-1185">Reference proteome</keyword>
<comment type="caution">
    <text evidence="5">The sequence shown here is derived from an EMBL/GenBank/DDBJ whole genome shotgun (WGS) entry which is preliminary data.</text>
</comment>
<accession>Q0G343</accession>
<feature type="compositionally biased region" description="Basic and acidic residues" evidence="4">
    <location>
        <begin position="264"/>
        <end position="275"/>
    </location>
</feature>
<name>Q0G343_9HYPH</name>
<dbReference type="PeroxiBase" id="4178">
    <property type="entry name" value="FpePxc01"/>
</dbReference>
<evidence type="ECO:0000256" key="4">
    <source>
        <dbReference type="SAM" id="MobiDB-lite"/>
    </source>
</evidence>
<gene>
    <name evidence="5" type="ORF">FP2506_16184</name>
</gene>
<dbReference type="RefSeq" id="WP_007068361.1">
    <property type="nucleotide sequence ID" value="NZ_DS022272.1"/>
</dbReference>
<evidence type="ECO:0000313" key="6">
    <source>
        <dbReference type="Proteomes" id="UP000004310"/>
    </source>
</evidence>
<dbReference type="AlphaFoldDB" id="Q0G343"/>